<gene>
    <name evidence="11" type="ORF">ASPCAL07960</name>
</gene>
<dbReference type="GO" id="GO:0004497">
    <property type="term" value="F:monooxygenase activity"/>
    <property type="evidence" value="ECO:0007669"/>
    <property type="project" value="UniProtKB-KW"/>
</dbReference>
<dbReference type="GO" id="GO:0020037">
    <property type="term" value="F:heme binding"/>
    <property type="evidence" value="ECO:0007669"/>
    <property type="project" value="InterPro"/>
</dbReference>
<dbReference type="STRING" id="454130.A0A0U5HIJ9"/>
<evidence type="ECO:0000313" key="11">
    <source>
        <dbReference type="EMBL" id="CEN61304.1"/>
    </source>
</evidence>
<evidence type="ECO:0000256" key="7">
    <source>
        <dbReference type="ARBA" id="ARBA00023033"/>
    </source>
</evidence>
<dbReference type="SUPFAM" id="SSF48264">
    <property type="entry name" value="Cytochrome P450"/>
    <property type="match status" value="1"/>
</dbReference>
<evidence type="ECO:0000256" key="6">
    <source>
        <dbReference type="ARBA" id="ARBA00023004"/>
    </source>
</evidence>
<keyword evidence="12" id="KW-1185">Reference proteome</keyword>
<protein>
    <recommendedName>
        <fullName evidence="13">O-methylsterigmatocystin oxidoreductase</fullName>
    </recommendedName>
</protein>
<evidence type="ECO:0000313" key="12">
    <source>
        <dbReference type="Proteomes" id="UP000054771"/>
    </source>
</evidence>
<evidence type="ECO:0000256" key="2">
    <source>
        <dbReference type="ARBA" id="ARBA00010617"/>
    </source>
</evidence>
<feature type="transmembrane region" description="Helical" evidence="10">
    <location>
        <begin position="68"/>
        <end position="85"/>
    </location>
</feature>
<evidence type="ECO:0000256" key="4">
    <source>
        <dbReference type="ARBA" id="ARBA00022723"/>
    </source>
</evidence>
<evidence type="ECO:0000256" key="3">
    <source>
        <dbReference type="ARBA" id="ARBA00022617"/>
    </source>
</evidence>
<organism evidence="11 12">
    <name type="scientific">Aspergillus calidoustus</name>
    <dbReference type="NCBI Taxonomy" id="454130"/>
    <lineage>
        <taxon>Eukaryota</taxon>
        <taxon>Fungi</taxon>
        <taxon>Dikarya</taxon>
        <taxon>Ascomycota</taxon>
        <taxon>Pezizomycotina</taxon>
        <taxon>Eurotiomycetes</taxon>
        <taxon>Eurotiomycetidae</taxon>
        <taxon>Eurotiales</taxon>
        <taxon>Aspergillaceae</taxon>
        <taxon>Aspergillus</taxon>
        <taxon>Aspergillus subgen. Nidulantes</taxon>
    </lineage>
</organism>
<dbReference type="GO" id="GO:0016705">
    <property type="term" value="F:oxidoreductase activity, acting on paired donors, with incorporation or reduction of molecular oxygen"/>
    <property type="evidence" value="ECO:0007669"/>
    <property type="project" value="InterPro"/>
</dbReference>
<dbReference type="Proteomes" id="UP000054771">
    <property type="component" value="Unassembled WGS sequence"/>
</dbReference>
<dbReference type="OrthoDB" id="2789670at2759"/>
<dbReference type="PRINTS" id="PR00463">
    <property type="entry name" value="EP450I"/>
</dbReference>
<dbReference type="CDD" id="cd11065">
    <property type="entry name" value="CYP64-like"/>
    <property type="match status" value="1"/>
</dbReference>
<comment type="cofactor">
    <cofactor evidence="1 8">
        <name>heme</name>
        <dbReference type="ChEBI" id="CHEBI:30413"/>
    </cofactor>
</comment>
<feature type="transmembrane region" description="Helical" evidence="10">
    <location>
        <begin position="6"/>
        <end position="22"/>
    </location>
</feature>
<keyword evidence="10" id="KW-1133">Transmembrane helix</keyword>
<dbReference type="Pfam" id="PF00067">
    <property type="entry name" value="p450"/>
    <property type="match status" value="1"/>
</dbReference>
<accession>A0A0U5HIJ9</accession>
<dbReference type="InterPro" id="IPR002401">
    <property type="entry name" value="Cyt_P450_E_grp-I"/>
</dbReference>
<keyword evidence="10" id="KW-0472">Membrane</keyword>
<comment type="similarity">
    <text evidence="2 9">Belongs to the cytochrome P450 family.</text>
</comment>
<dbReference type="OMA" id="WLEHFKT"/>
<evidence type="ECO:0000256" key="1">
    <source>
        <dbReference type="ARBA" id="ARBA00001971"/>
    </source>
</evidence>
<proteinExistence type="inferred from homology"/>
<evidence type="ECO:0000256" key="8">
    <source>
        <dbReference type="PIRSR" id="PIRSR602401-1"/>
    </source>
</evidence>
<dbReference type="InterPro" id="IPR017972">
    <property type="entry name" value="Cyt_P450_CS"/>
</dbReference>
<keyword evidence="3 8" id="KW-0349">Heme</keyword>
<dbReference type="InterPro" id="IPR050364">
    <property type="entry name" value="Cytochrome_P450_fung"/>
</dbReference>
<keyword evidence="4 8" id="KW-0479">Metal-binding</keyword>
<reference evidence="12" key="1">
    <citation type="journal article" date="2016" name="Genome Announc.">
        <title>Draft genome sequences of fungus Aspergillus calidoustus.</title>
        <authorList>
            <person name="Horn F."/>
            <person name="Linde J."/>
            <person name="Mattern D.J."/>
            <person name="Walther G."/>
            <person name="Guthke R."/>
            <person name="Scherlach K."/>
            <person name="Martin K."/>
            <person name="Brakhage A.A."/>
            <person name="Petzke L."/>
            <person name="Valiante V."/>
        </authorList>
    </citation>
    <scope>NUCLEOTIDE SEQUENCE [LARGE SCALE GENOMIC DNA]</scope>
    <source>
        <strain evidence="12">SF006504</strain>
    </source>
</reference>
<dbReference type="PANTHER" id="PTHR46300:SF7">
    <property type="entry name" value="P450, PUTATIVE (EUROFUNG)-RELATED"/>
    <property type="match status" value="1"/>
</dbReference>
<evidence type="ECO:0000256" key="9">
    <source>
        <dbReference type="RuleBase" id="RU000461"/>
    </source>
</evidence>
<keyword evidence="10" id="KW-0812">Transmembrane</keyword>
<dbReference type="InterPro" id="IPR036396">
    <property type="entry name" value="Cyt_P450_sf"/>
</dbReference>
<dbReference type="AlphaFoldDB" id="A0A0U5HIJ9"/>
<dbReference type="PANTHER" id="PTHR46300">
    <property type="entry name" value="P450, PUTATIVE (EUROFUNG)-RELATED-RELATED"/>
    <property type="match status" value="1"/>
</dbReference>
<dbReference type="PRINTS" id="PR00385">
    <property type="entry name" value="P450"/>
</dbReference>
<dbReference type="Gene3D" id="1.10.630.10">
    <property type="entry name" value="Cytochrome P450"/>
    <property type="match status" value="1"/>
</dbReference>
<dbReference type="PROSITE" id="PS00086">
    <property type="entry name" value="CYTOCHROME_P450"/>
    <property type="match status" value="1"/>
</dbReference>
<dbReference type="EMBL" id="CDMC01000006">
    <property type="protein sequence ID" value="CEN61304.1"/>
    <property type="molecule type" value="Genomic_DNA"/>
</dbReference>
<feature type="binding site" description="axial binding residue" evidence="8">
    <location>
        <position position="446"/>
    </location>
    <ligand>
        <name>heme</name>
        <dbReference type="ChEBI" id="CHEBI:30413"/>
    </ligand>
    <ligandPart>
        <name>Fe</name>
        <dbReference type="ChEBI" id="CHEBI:18248"/>
    </ligandPart>
</feature>
<dbReference type="GO" id="GO:0005506">
    <property type="term" value="F:iron ion binding"/>
    <property type="evidence" value="ECO:0007669"/>
    <property type="project" value="InterPro"/>
</dbReference>
<keyword evidence="6 8" id="KW-0408">Iron</keyword>
<evidence type="ECO:0000256" key="10">
    <source>
        <dbReference type="SAM" id="Phobius"/>
    </source>
</evidence>
<name>A0A0U5HIJ9_ASPCI</name>
<keyword evidence="7 9" id="KW-0503">Monooxygenase</keyword>
<evidence type="ECO:0008006" key="13">
    <source>
        <dbReference type="Google" id="ProtNLM"/>
    </source>
</evidence>
<sequence length="542" mass="60569">MTSISLSWTVYSITALLGYIIYRQFFQTSHQKLPLPPGPERIPLLGNLGDFPPNGAVEYEHWLRHKKLYGGISSVSVMGMTLVIIHDRGAARDLLEQGSSKTSGRPTMVMANKLCGYEDIILCQDYSPTFRRARKFLHRALGSKGSAAEFRGVQEAGVHRQLLHALKEPESWLEHFKTNAGSTVLKMAYGYTISPDKPDTLVTLIDKMMTEFSLAAVPMAWAVDIIPALQHLPDGFPGTGFKKTARKWKKSIQACAYIPYRFVQRQIAAGTNEPSYVSKLIEQLGAENDGVLKEEDERAIIWTAASLYGAAADTTVIALTAWTLAMLRFPDVQRKAQEEIDRVVGTGRLPTVEDRENLPYINAVVKETLRWWPIAPMGFPHTATEDITYGGYTIPKGSFLLPAVWWFLHDPVVYADPESFDPERYLVPRNEPDPAGDAFGYGRRVCAGRYFADESLFLQVALSLAVFDIHKAVGKDGQEVDVDHVKPKSGVLMYPTEFACRVVPRSEGHVKLIRELEERYANDAVKGDAELLDSVEDFELVE</sequence>
<keyword evidence="5 9" id="KW-0560">Oxidoreductase</keyword>
<evidence type="ECO:0000256" key="5">
    <source>
        <dbReference type="ARBA" id="ARBA00023002"/>
    </source>
</evidence>
<dbReference type="InterPro" id="IPR001128">
    <property type="entry name" value="Cyt_P450"/>
</dbReference>